<reference evidence="1" key="1">
    <citation type="submission" date="2019-08" db="EMBL/GenBank/DDBJ databases">
        <authorList>
            <person name="Kucharzyk K."/>
            <person name="Murdoch R.W."/>
            <person name="Higgins S."/>
            <person name="Loffler F."/>
        </authorList>
    </citation>
    <scope>NUCLEOTIDE SEQUENCE</scope>
</reference>
<sequence length="94" mass="11025">MKRHTIKTNTGYIVENLKSEDNQFSSEAINQLAKYENMVEIILQEQKELQEKIDKLKNPDSNKVHWRVKELMGKKLTNKGILLALKYHGIEVEE</sequence>
<comment type="caution">
    <text evidence="1">The sequence shown here is derived from an EMBL/GenBank/DDBJ whole genome shotgun (WGS) entry which is preliminary data.</text>
</comment>
<gene>
    <name evidence="1" type="ORF">SDC9_140361</name>
</gene>
<organism evidence="1">
    <name type="scientific">bioreactor metagenome</name>
    <dbReference type="NCBI Taxonomy" id="1076179"/>
    <lineage>
        <taxon>unclassified sequences</taxon>
        <taxon>metagenomes</taxon>
        <taxon>ecological metagenomes</taxon>
    </lineage>
</organism>
<dbReference type="EMBL" id="VSSQ01040065">
    <property type="protein sequence ID" value="MPM93225.1"/>
    <property type="molecule type" value="Genomic_DNA"/>
</dbReference>
<accession>A0A645DVB0</accession>
<dbReference type="AlphaFoldDB" id="A0A645DVB0"/>
<evidence type="ECO:0000313" key="1">
    <source>
        <dbReference type="EMBL" id="MPM93225.1"/>
    </source>
</evidence>
<protein>
    <submittedName>
        <fullName evidence="1">Uncharacterized protein</fullName>
    </submittedName>
</protein>
<proteinExistence type="predicted"/>
<name>A0A645DVB0_9ZZZZ</name>